<dbReference type="PANTHER" id="PTHR10291">
    <property type="entry name" value="DEHYDRODOLICHYL DIPHOSPHATE SYNTHASE FAMILY MEMBER"/>
    <property type="match status" value="1"/>
</dbReference>
<dbReference type="GO" id="GO:0016020">
    <property type="term" value="C:membrane"/>
    <property type="evidence" value="ECO:0007669"/>
    <property type="project" value="TreeGrafter"/>
</dbReference>
<dbReference type="EMBL" id="MU151109">
    <property type="protein sequence ID" value="KAF9450262.1"/>
    <property type="molecule type" value="Genomic_DNA"/>
</dbReference>
<dbReference type="NCBIfam" id="TIGR00055">
    <property type="entry name" value="uppS"/>
    <property type="match status" value="1"/>
</dbReference>
<comment type="similarity">
    <text evidence="1 4">Belongs to the UPP synthase family.</text>
</comment>
<evidence type="ECO:0000313" key="5">
    <source>
        <dbReference type="EMBL" id="KAF9450262.1"/>
    </source>
</evidence>
<dbReference type="GO" id="GO:0005811">
    <property type="term" value="C:lipid droplet"/>
    <property type="evidence" value="ECO:0007669"/>
    <property type="project" value="TreeGrafter"/>
</dbReference>
<sequence length="268" mass="30921">MVVRRGLQWIYNKIVAKAQQCILAVLAAGPVPQHIAFVMDGNRRYARSHNKKIQQGHSEGFVALHKILDVCLHMNIHCVSVYAFSIENFKRPREEVDALMALMEEKLLELCSKGDLLDEYGVRLNIIGRVELLPKNVQRAVRKAEKTTRHNNRAILNICVPYTSRDEMTTAVEETVRAGLAFRIDPDTFFTKEEVDRRIMTTARGSPPLDILVRTSGVQRLSDYLLWQCCENTQIQFTPTYWPNFGLFDFIPIILDYQRKIWSRRISG</sequence>
<dbReference type="GO" id="GO:0005783">
    <property type="term" value="C:endoplasmic reticulum"/>
    <property type="evidence" value="ECO:0007669"/>
    <property type="project" value="TreeGrafter"/>
</dbReference>
<evidence type="ECO:0000256" key="1">
    <source>
        <dbReference type="ARBA" id="ARBA00005432"/>
    </source>
</evidence>
<evidence type="ECO:0000256" key="2">
    <source>
        <dbReference type="ARBA" id="ARBA00022679"/>
    </source>
</evidence>
<dbReference type="GO" id="GO:0016094">
    <property type="term" value="P:polyprenol biosynthetic process"/>
    <property type="evidence" value="ECO:0007669"/>
    <property type="project" value="TreeGrafter"/>
</dbReference>
<dbReference type="GO" id="GO:1904423">
    <property type="term" value="C:dehydrodolichyl diphosphate synthase complex"/>
    <property type="evidence" value="ECO:0007669"/>
    <property type="project" value="TreeGrafter"/>
</dbReference>
<keyword evidence="2 4" id="KW-0808">Transferase</keyword>
<proteinExistence type="inferred from homology"/>
<protein>
    <recommendedName>
        <fullName evidence="4">Alkyl transferase</fullName>
        <ecNumber evidence="4">2.5.1.-</ecNumber>
    </recommendedName>
</protein>
<dbReference type="Proteomes" id="UP000807342">
    <property type="component" value="Unassembled WGS sequence"/>
</dbReference>
<evidence type="ECO:0000256" key="4">
    <source>
        <dbReference type="RuleBase" id="RU363018"/>
    </source>
</evidence>
<dbReference type="AlphaFoldDB" id="A0A9P6C3M4"/>
<dbReference type="InterPro" id="IPR018520">
    <property type="entry name" value="UPP_synth-like_CS"/>
</dbReference>
<evidence type="ECO:0000256" key="3">
    <source>
        <dbReference type="ARBA" id="ARBA00022842"/>
    </source>
</evidence>
<organism evidence="5 6">
    <name type="scientific">Macrolepiota fuliginosa MF-IS2</name>
    <dbReference type="NCBI Taxonomy" id="1400762"/>
    <lineage>
        <taxon>Eukaryota</taxon>
        <taxon>Fungi</taxon>
        <taxon>Dikarya</taxon>
        <taxon>Basidiomycota</taxon>
        <taxon>Agaricomycotina</taxon>
        <taxon>Agaricomycetes</taxon>
        <taxon>Agaricomycetidae</taxon>
        <taxon>Agaricales</taxon>
        <taxon>Agaricineae</taxon>
        <taxon>Agaricaceae</taxon>
        <taxon>Macrolepiota</taxon>
    </lineage>
</organism>
<dbReference type="HAMAP" id="MF_01139">
    <property type="entry name" value="ISPT"/>
    <property type="match status" value="1"/>
</dbReference>
<comment type="caution">
    <text evidence="5">The sequence shown here is derived from an EMBL/GenBank/DDBJ whole genome shotgun (WGS) entry which is preliminary data.</text>
</comment>
<dbReference type="GO" id="GO:0045547">
    <property type="term" value="F:ditrans,polycis-polyprenyl diphosphate synthase [(2E,6E)-farnesyl diphosphate specific] activity"/>
    <property type="evidence" value="ECO:0007669"/>
    <property type="project" value="TreeGrafter"/>
</dbReference>
<name>A0A9P6C3M4_9AGAR</name>
<dbReference type="InterPro" id="IPR001441">
    <property type="entry name" value="UPP_synth-like"/>
</dbReference>
<dbReference type="InterPro" id="IPR036424">
    <property type="entry name" value="UPP_synth-like_sf"/>
</dbReference>
<keyword evidence="3" id="KW-0460">Magnesium</keyword>
<keyword evidence="6" id="KW-1185">Reference proteome</keyword>
<dbReference type="CDD" id="cd00475">
    <property type="entry name" value="Cis_IPPS"/>
    <property type="match status" value="1"/>
</dbReference>
<dbReference type="PROSITE" id="PS01066">
    <property type="entry name" value="UPP_SYNTHASE"/>
    <property type="match status" value="1"/>
</dbReference>
<dbReference type="SUPFAM" id="SSF64005">
    <property type="entry name" value="Undecaprenyl diphosphate synthase"/>
    <property type="match status" value="1"/>
</dbReference>
<accession>A0A9P6C3M4</accession>
<reference evidence="5" key="1">
    <citation type="submission" date="2020-11" db="EMBL/GenBank/DDBJ databases">
        <authorList>
            <consortium name="DOE Joint Genome Institute"/>
            <person name="Ahrendt S."/>
            <person name="Riley R."/>
            <person name="Andreopoulos W."/>
            <person name="Labutti K."/>
            <person name="Pangilinan J."/>
            <person name="Ruiz-Duenas F.J."/>
            <person name="Barrasa J.M."/>
            <person name="Sanchez-Garcia M."/>
            <person name="Camarero S."/>
            <person name="Miyauchi S."/>
            <person name="Serrano A."/>
            <person name="Linde D."/>
            <person name="Babiker R."/>
            <person name="Drula E."/>
            <person name="Ayuso-Fernandez I."/>
            <person name="Pacheco R."/>
            <person name="Padilla G."/>
            <person name="Ferreira P."/>
            <person name="Barriuso J."/>
            <person name="Kellner H."/>
            <person name="Castanera R."/>
            <person name="Alfaro M."/>
            <person name="Ramirez L."/>
            <person name="Pisabarro A.G."/>
            <person name="Kuo A."/>
            <person name="Tritt A."/>
            <person name="Lipzen A."/>
            <person name="He G."/>
            <person name="Yan M."/>
            <person name="Ng V."/>
            <person name="Cullen D."/>
            <person name="Martin F."/>
            <person name="Rosso M.-N."/>
            <person name="Henrissat B."/>
            <person name="Hibbett D."/>
            <person name="Martinez A.T."/>
            <person name="Grigoriev I.V."/>
        </authorList>
    </citation>
    <scope>NUCLEOTIDE SEQUENCE</scope>
    <source>
        <strain evidence="5">MF-IS2</strain>
    </source>
</reference>
<dbReference type="OrthoDB" id="4173905at2759"/>
<evidence type="ECO:0000313" key="6">
    <source>
        <dbReference type="Proteomes" id="UP000807342"/>
    </source>
</evidence>
<dbReference type="PANTHER" id="PTHR10291:SF43">
    <property type="entry name" value="DEHYDRODOLICHYL DIPHOSPHATE SYNTHASE COMPLEX SUBUNIT DHDDS"/>
    <property type="match status" value="1"/>
</dbReference>
<dbReference type="FunFam" id="3.40.1180.10:FF:000005">
    <property type="entry name" value="Alkyl transferase"/>
    <property type="match status" value="1"/>
</dbReference>
<dbReference type="Gene3D" id="3.40.1180.10">
    <property type="entry name" value="Decaprenyl diphosphate synthase-like"/>
    <property type="match status" value="1"/>
</dbReference>
<dbReference type="EC" id="2.5.1.-" evidence="4"/>
<gene>
    <name evidence="5" type="ORF">P691DRAFT_701621</name>
</gene>
<dbReference type="Pfam" id="PF01255">
    <property type="entry name" value="Prenyltransf"/>
    <property type="match status" value="1"/>
</dbReference>